<reference evidence="5" key="1">
    <citation type="submission" date="2021-01" db="EMBL/GenBank/DDBJ databases">
        <authorList>
            <person name="Corre E."/>
            <person name="Pelletier E."/>
            <person name="Niang G."/>
            <person name="Scheremetjew M."/>
            <person name="Finn R."/>
            <person name="Kale V."/>
            <person name="Holt S."/>
            <person name="Cochrane G."/>
            <person name="Meng A."/>
            <person name="Brown T."/>
            <person name="Cohen L."/>
        </authorList>
    </citation>
    <scope>NUCLEOTIDE SEQUENCE</scope>
    <source>
        <strain evidence="5">CCMP1795</strain>
    </source>
</reference>
<proteinExistence type="predicted"/>
<evidence type="ECO:0000259" key="4">
    <source>
        <dbReference type="PROSITE" id="PS50070"/>
    </source>
</evidence>
<keyword evidence="2" id="KW-1015">Disulfide bond</keyword>
<dbReference type="InterPro" id="IPR038178">
    <property type="entry name" value="Kringle_sf"/>
</dbReference>
<accession>A0A7S3UNH5</accession>
<organism evidence="5">
    <name type="scientific">Oxyrrhis marina</name>
    <name type="common">Dinoflagellate</name>
    <dbReference type="NCBI Taxonomy" id="2969"/>
    <lineage>
        <taxon>Eukaryota</taxon>
        <taxon>Sar</taxon>
        <taxon>Alveolata</taxon>
        <taxon>Dinophyceae</taxon>
        <taxon>Oxyrrhinales</taxon>
        <taxon>Oxyrrhinaceae</taxon>
        <taxon>Oxyrrhis</taxon>
    </lineage>
</organism>
<dbReference type="SMART" id="SM00130">
    <property type="entry name" value="KR"/>
    <property type="match status" value="1"/>
</dbReference>
<feature type="domain" description="Kringle" evidence="4">
    <location>
        <begin position="11"/>
        <end position="73"/>
    </location>
</feature>
<evidence type="ECO:0000256" key="1">
    <source>
        <dbReference type="ARBA" id="ARBA00022572"/>
    </source>
</evidence>
<dbReference type="EMBL" id="HBIT01011314">
    <property type="protein sequence ID" value="CAE0620557.1"/>
    <property type="molecule type" value="Transcribed_RNA"/>
</dbReference>
<evidence type="ECO:0000256" key="3">
    <source>
        <dbReference type="SAM" id="MobiDB-lite"/>
    </source>
</evidence>
<dbReference type="AlphaFoldDB" id="A0A7S3UNH5"/>
<dbReference type="Gene3D" id="2.40.20.10">
    <property type="entry name" value="Plasminogen Kringle 4"/>
    <property type="match status" value="1"/>
</dbReference>
<sequence length="113" mass="12528">MNSLGFTLSQDCFVDKGVDYTGLHKQTKSGRPCIKWPSAPDDFTYCRNRDEEMNQPYCFFAEGEKEACAVPKCAAGAEALHGWVADPGTVTHEEPCTPKPTALSDKSSQYFLR</sequence>
<dbReference type="PROSITE" id="PS50070">
    <property type="entry name" value="KRINGLE_2"/>
    <property type="match status" value="1"/>
</dbReference>
<protein>
    <recommendedName>
        <fullName evidence="4">Kringle domain-containing protein</fullName>
    </recommendedName>
</protein>
<feature type="region of interest" description="Disordered" evidence="3">
    <location>
        <begin position="91"/>
        <end position="113"/>
    </location>
</feature>
<evidence type="ECO:0000256" key="2">
    <source>
        <dbReference type="ARBA" id="ARBA00023157"/>
    </source>
</evidence>
<dbReference type="InterPro" id="IPR018056">
    <property type="entry name" value="Kringle_CS"/>
</dbReference>
<keyword evidence="1" id="KW-0420">Kringle</keyword>
<gene>
    <name evidence="5" type="ORF">OMAR00292_LOCUS5923</name>
</gene>
<dbReference type="InterPro" id="IPR000001">
    <property type="entry name" value="Kringle"/>
</dbReference>
<dbReference type="PROSITE" id="PS00021">
    <property type="entry name" value="KRINGLE_1"/>
    <property type="match status" value="1"/>
</dbReference>
<dbReference type="InterPro" id="IPR013806">
    <property type="entry name" value="Kringle-like"/>
</dbReference>
<dbReference type="SUPFAM" id="SSF57440">
    <property type="entry name" value="Kringle-like"/>
    <property type="match status" value="1"/>
</dbReference>
<name>A0A7S3UNH5_OXYMA</name>
<evidence type="ECO:0000313" key="5">
    <source>
        <dbReference type="EMBL" id="CAE0620557.1"/>
    </source>
</evidence>
<feature type="compositionally biased region" description="Polar residues" evidence="3">
    <location>
        <begin position="104"/>
        <end position="113"/>
    </location>
</feature>